<dbReference type="OMA" id="SSCTITX"/>
<evidence type="ECO:0000256" key="1">
    <source>
        <dbReference type="SAM" id="MobiDB-lite"/>
    </source>
</evidence>
<reference evidence="2 3" key="1">
    <citation type="submission" date="2009-08" db="EMBL/GenBank/DDBJ databases">
        <title>The Genome Sequence of Spizellomyces punctatus strain DAOM BR117.</title>
        <authorList>
            <consortium name="The Broad Institute Genome Sequencing Platform"/>
            <person name="Russ C."/>
            <person name="Cuomo C."/>
            <person name="Shea T."/>
            <person name="Young S.K."/>
            <person name="Zeng Q."/>
            <person name="Koehrsen M."/>
            <person name="Haas B."/>
            <person name="Borodovsky M."/>
            <person name="Guigo R."/>
            <person name="Alvarado L."/>
            <person name="Berlin A."/>
            <person name="Bochicchio J."/>
            <person name="Borenstein D."/>
            <person name="Chapman S."/>
            <person name="Chen Z."/>
            <person name="Engels R."/>
            <person name="Freedman E."/>
            <person name="Gellesch M."/>
            <person name="Goldberg J."/>
            <person name="Griggs A."/>
            <person name="Gujja S."/>
            <person name="Heiman D."/>
            <person name="Hepburn T."/>
            <person name="Howarth C."/>
            <person name="Jen D."/>
            <person name="Larson L."/>
            <person name="Lewis B."/>
            <person name="Mehta T."/>
            <person name="Park D."/>
            <person name="Pearson M."/>
            <person name="Roberts A."/>
            <person name="Saif S."/>
            <person name="Shenoy N."/>
            <person name="Sisk P."/>
            <person name="Stolte C."/>
            <person name="Sykes S."/>
            <person name="Thomson T."/>
            <person name="Walk T."/>
            <person name="White J."/>
            <person name="Yandava C."/>
            <person name="Burger G."/>
            <person name="Gray M.W."/>
            <person name="Holland P.W.H."/>
            <person name="King N."/>
            <person name="Lang F.B.F."/>
            <person name="Roger A.J."/>
            <person name="Ruiz-Trillo I."/>
            <person name="Lander E."/>
            <person name="Nusbaum C."/>
        </authorList>
    </citation>
    <scope>NUCLEOTIDE SEQUENCE [LARGE SCALE GENOMIC DNA]</scope>
    <source>
        <strain evidence="2 3">DAOM BR117</strain>
    </source>
</reference>
<dbReference type="EMBL" id="KQ257452">
    <property type="protein sequence ID" value="KND03288.1"/>
    <property type="molecule type" value="Genomic_DNA"/>
</dbReference>
<dbReference type="Proteomes" id="UP000053201">
    <property type="component" value="Unassembled WGS sequence"/>
</dbReference>
<dbReference type="RefSeq" id="XP_016611327.1">
    <property type="nucleotide sequence ID" value="XM_016757168.1"/>
</dbReference>
<accession>A0A0L0HQF1</accession>
<feature type="compositionally biased region" description="Acidic residues" evidence="1">
    <location>
        <begin position="20"/>
        <end position="29"/>
    </location>
</feature>
<dbReference type="VEuPathDB" id="FungiDB:SPPG_09015"/>
<feature type="region of interest" description="Disordered" evidence="1">
    <location>
        <begin position="1"/>
        <end position="29"/>
    </location>
</feature>
<evidence type="ECO:0000313" key="3">
    <source>
        <dbReference type="Proteomes" id="UP000053201"/>
    </source>
</evidence>
<evidence type="ECO:0000313" key="2">
    <source>
        <dbReference type="EMBL" id="KND03288.1"/>
    </source>
</evidence>
<feature type="compositionally biased region" description="Polar residues" evidence="1">
    <location>
        <begin position="101"/>
        <end position="112"/>
    </location>
</feature>
<dbReference type="PANTHER" id="PTHR23313:SF0">
    <property type="entry name" value="TESTIS-EXPRESSED PROTEIN 9"/>
    <property type="match status" value="1"/>
</dbReference>
<dbReference type="OrthoDB" id="269872at2759"/>
<feature type="compositionally biased region" description="Basic and acidic residues" evidence="1">
    <location>
        <begin position="256"/>
        <end position="280"/>
    </location>
</feature>
<gene>
    <name evidence="2" type="ORF">SPPG_09015</name>
</gene>
<keyword evidence="3" id="KW-1185">Reference proteome</keyword>
<dbReference type="eggNOG" id="ENOG502QPKV">
    <property type="taxonomic scope" value="Eukaryota"/>
</dbReference>
<proteinExistence type="predicted"/>
<feature type="region of interest" description="Disordered" evidence="1">
    <location>
        <begin position="236"/>
        <end position="280"/>
    </location>
</feature>
<name>A0A0L0HQF1_SPIPD</name>
<dbReference type="PANTHER" id="PTHR23313">
    <property type="entry name" value="TSEC1-RELATED"/>
    <property type="match status" value="1"/>
</dbReference>
<protein>
    <recommendedName>
        <fullName evidence="4">Testis expressed 9</fullName>
    </recommendedName>
</protein>
<sequence length="373" mass="41925">MMVFESGDSSDEGTSIAREDEVDDDNDDATDFKISEELLKKEREYIRMNREIQSKSAKIVRAVEDVVREGRETLVRPVTAPCVSRAAEDTVGPAAGKTTRRPQTGRTVTPANSKRRKGTQPVASLSKSSHQKEAAHSSTPLSRNASADMPQQTVESQSLSGLPPDVTDEAIGSEAANRILKARLQMMQQDMDRLISEHETKNEMISSLDQRLKLADTENSKLSKGVQSLQSQVDKYKKQNEELKKRVESTEGEAATLKKDMEAKARAQRQSETEGNAKDVRLNRALDEIERHKQAAARTAADTKEKLEESKRVNEKLLADLRRVQKQKGELLTAFRKQAQLIDVLKRQKMHIEAAKLLDFTEEEFVRALNWEV</sequence>
<dbReference type="GeneID" id="27692140"/>
<feature type="region of interest" description="Disordered" evidence="1">
    <location>
        <begin position="79"/>
        <end position="174"/>
    </location>
</feature>
<organism evidence="2 3">
    <name type="scientific">Spizellomyces punctatus (strain DAOM BR117)</name>
    <dbReference type="NCBI Taxonomy" id="645134"/>
    <lineage>
        <taxon>Eukaryota</taxon>
        <taxon>Fungi</taxon>
        <taxon>Fungi incertae sedis</taxon>
        <taxon>Chytridiomycota</taxon>
        <taxon>Chytridiomycota incertae sedis</taxon>
        <taxon>Chytridiomycetes</taxon>
        <taxon>Spizellomycetales</taxon>
        <taxon>Spizellomycetaceae</taxon>
        <taxon>Spizellomyces</taxon>
    </lineage>
</organism>
<feature type="compositionally biased region" description="Basic and acidic residues" evidence="1">
    <location>
        <begin position="236"/>
        <end position="249"/>
    </location>
</feature>
<dbReference type="AlphaFoldDB" id="A0A0L0HQF1"/>
<evidence type="ECO:0008006" key="4">
    <source>
        <dbReference type="Google" id="ProtNLM"/>
    </source>
</evidence>
<dbReference type="InParanoid" id="A0A0L0HQF1"/>
<feature type="compositionally biased region" description="Polar residues" evidence="1">
    <location>
        <begin position="136"/>
        <end position="160"/>
    </location>
</feature>